<dbReference type="PROSITE" id="PS50127">
    <property type="entry name" value="UBC_2"/>
    <property type="match status" value="1"/>
</dbReference>
<dbReference type="GO" id="GO:0005524">
    <property type="term" value="F:ATP binding"/>
    <property type="evidence" value="ECO:0007669"/>
    <property type="project" value="UniProtKB-UniRule"/>
</dbReference>
<organism evidence="7 8">
    <name type="scientific">Tieghemostelium lacteum</name>
    <name type="common">Slime mold</name>
    <name type="synonym">Dictyostelium lacteum</name>
    <dbReference type="NCBI Taxonomy" id="361077"/>
    <lineage>
        <taxon>Eukaryota</taxon>
        <taxon>Amoebozoa</taxon>
        <taxon>Evosea</taxon>
        <taxon>Eumycetozoa</taxon>
        <taxon>Dictyostelia</taxon>
        <taxon>Dictyosteliales</taxon>
        <taxon>Raperosteliaceae</taxon>
        <taxon>Tieghemostelium</taxon>
    </lineage>
</organism>
<dbReference type="SUPFAM" id="SSF54495">
    <property type="entry name" value="UBC-like"/>
    <property type="match status" value="1"/>
</dbReference>
<dbReference type="STRING" id="361077.A0A151Z449"/>
<dbReference type="PANTHER" id="PTHR24067">
    <property type="entry name" value="UBIQUITIN-CONJUGATING ENZYME E2"/>
    <property type="match status" value="1"/>
</dbReference>
<comment type="similarity">
    <text evidence="4">Belongs to the ubiquitin-conjugating enzyme family.</text>
</comment>
<gene>
    <name evidence="7" type="ORF">DLAC_10767</name>
</gene>
<keyword evidence="4" id="KW-0067">ATP-binding</keyword>
<feature type="region of interest" description="Disordered" evidence="5">
    <location>
        <begin position="214"/>
        <end position="256"/>
    </location>
</feature>
<dbReference type="Pfam" id="PF00179">
    <property type="entry name" value="UQ_con"/>
    <property type="match status" value="1"/>
</dbReference>
<feature type="active site" description="Glycyl thioester intermediate" evidence="3">
    <location>
        <position position="110"/>
    </location>
</feature>
<dbReference type="SMART" id="SM00212">
    <property type="entry name" value="UBCc"/>
    <property type="match status" value="1"/>
</dbReference>
<dbReference type="Proteomes" id="UP000076078">
    <property type="component" value="Unassembled WGS sequence"/>
</dbReference>
<name>A0A151Z449_TIELA</name>
<evidence type="ECO:0000256" key="1">
    <source>
        <dbReference type="ARBA" id="ARBA00022679"/>
    </source>
</evidence>
<dbReference type="PROSITE" id="PS00183">
    <property type="entry name" value="UBC_1"/>
    <property type="match status" value="1"/>
</dbReference>
<dbReference type="InParanoid" id="A0A151Z449"/>
<dbReference type="OrthoDB" id="19692at2759"/>
<dbReference type="InterPro" id="IPR023313">
    <property type="entry name" value="UBQ-conjugating_AS"/>
</dbReference>
<feature type="domain" description="UBC core" evidence="6">
    <location>
        <begin position="26"/>
        <end position="185"/>
    </location>
</feature>
<keyword evidence="8" id="KW-1185">Reference proteome</keyword>
<sequence length="256" mass="29627">MIASKLLNNQFKSNTSFKFKLDIHVLNILIQFNHFLEIQSEPIEGVAFEIVDENLFEWRAYVEGPPETDYEGGVFQIQMKFPNDYPMSPPTLTFLSEFWHPNVYMDGKVCISILHPPGEDETSGELPEERWLPTQTVSTIILSVISLLSAPNTSSPANVDASVEWRNDREAYKKRIKTLITKANQKVPSHIKIPHPDSDPQERAKQVEKMHLLNKPMDFFDDDYDDYNNDDDDEDNEDYYDDDDEEDDEGVDEDDD</sequence>
<comment type="caution">
    <text evidence="7">The sequence shown here is derived from an EMBL/GenBank/DDBJ whole genome shotgun (WGS) entry which is preliminary data.</text>
</comment>
<dbReference type="InterPro" id="IPR016135">
    <property type="entry name" value="UBQ-conjugating_enzyme/RWD"/>
</dbReference>
<dbReference type="FunFam" id="3.10.110.10:FF:000051">
    <property type="entry name" value="ubiquitin-conjugating enzyme E2 R2-like"/>
    <property type="match status" value="1"/>
</dbReference>
<evidence type="ECO:0000256" key="5">
    <source>
        <dbReference type="SAM" id="MobiDB-lite"/>
    </source>
</evidence>
<evidence type="ECO:0000256" key="2">
    <source>
        <dbReference type="ARBA" id="ARBA00022786"/>
    </source>
</evidence>
<dbReference type="AlphaFoldDB" id="A0A151Z449"/>
<dbReference type="FunCoup" id="A0A151Z449">
    <property type="interactions" value="70"/>
</dbReference>
<evidence type="ECO:0000256" key="4">
    <source>
        <dbReference type="RuleBase" id="RU362109"/>
    </source>
</evidence>
<keyword evidence="4" id="KW-0547">Nucleotide-binding</keyword>
<proteinExistence type="inferred from homology"/>
<keyword evidence="1" id="KW-0808">Transferase</keyword>
<dbReference type="OMA" id="EPDNETW"/>
<feature type="compositionally biased region" description="Acidic residues" evidence="5">
    <location>
        <begin position="219"/>
        <end position="256"/>
    </location>
</feature>
<dbReference type="EMBL" id="LODT01000048">
    <property type="protein sequence ID" value="KYQ88739.1"/>
    <property type="molecule type" value="Genomic_DNA"/>
</dbReference>
<evidence type="ECO:0000256" key="3">
    <source>
        <dbReference type="PROSITE-ProRule" id="PRU10133"/>
    </source>
</evidence>
<evidence type="ECO:0000313" key="8">
    <source>
        <dbReference type="Proteomes" id="UP000076078"/>
    </source>
</evidence>
<evidence type="ECO:0000313" key="7">
    <source>
        <dbReference type="EMBL" id="KYQ88739.1"/>
    </source>
</evidence>
<dbReference type="Gene3D" id="3.10.110.10">
    <property type="entry name" value="Ubiquitin Conjugating Enzyme"/>
    <property type="match status" value="1"/>
</dbReference>
<keyword evidence="2 4" id="KW-0833">Ubl conjugation pathway</keyword>
<evidence type="ECO:0000259" key="6">
    <source>
        <dbReference type="PROSITE" id="PS50127"/>
    </source>
</evidence>
<accession>A0A151Z449</accession>
<reference evidence="7 8" key="1">
    <citation type="submission" date="2015-12" db="EMBL/GenBank/DDBJ databases">
        <title>Dictyostelia acquired genes for synthesis and detection of signals that induce cell-type specialization by lateral gene transfer from prokaryotes.</title>
        <authorList>
            <person name="Gloeckner G."/>
            <person name="Schaap P."/>
        </authorList>
    </citation>
    <scope>NUCLEOTIDE SEQUENCE [LARGE SCALE GENOMIC DNA]</scope>
    <source>
        <strain evidence="7 8">TK</strain>
    </source>
</reference>
<dbReference type="InterPro" id="IPR000608">
    <property type="entry name" value="UBC"/>
</dbReference>
<dbReference type="InterPro" id="IPR050113">
    <property type="entry name" value="Ub_conjugating_enzyme"/>
</dbReference>
<dbReference type="GO" id="GO:0016740">
    <property type="term" value="F:transferase activity"/>
    <property type="evidence" value="ECO:0007669"/>
    <property type="project" value="UniProtKB-KW"/>
</dbReference>
<protein>
    <submittedName>
        <fullName evidence="7">Ubiquitin-conjugating enzyme E2</fullName>
    </submittedName>
</protein>